<dbReference type="Proteomes" id="UP000299102">
    <property type="component" value="Unassembled WGS sequence"/>
</dbReference>
<dbReference type="Pfam" id="PF00232">
    <property type="entry name" value="Glyco_hydro_1"/>
    <property type="match status" value="1"/>
</dbReference>
<reference evidence="7 8" key="1">
    <citation type="journal article" date="2019" name="Commun. Biol.">
        <title>The bagworm genome reveals a unique fibroin gene that provides high tensile strength.</title>
        <authorList>
            <person name="Kono N."/>
            <person name="Nakamura H."/>
            <person name="Ohtoshi R."/>
            <person name="Tomita M."/>
            <person name="Numata K."/>
            <person name="Arakawa K."/>
        </authorList>
    </citation>
    <scope>NUCLEOTIDE SEQUENCE [LARGE SCALE GENOMIC DNA]</scope>
</reference>
<evidence type="ECO:0000256" key="2">
    <source>
        <dbReference type="ARBA" id="ARBA00012744"/>
    </source>
</evidence>
<keyword evidence="4" id="KW-0326">Glycosidase</keyword>
<sequence length="142" mass="16652">MVVNNIYITQAVPWGFSKLLTRIRESCNNPPVYITENGFSTRGGLQDDDRVRYYRSYLSALLDAIDEGSDIRAYAAWSLMDNFEWMQGYTERFGLYEVDYESPERTRTPRKSAFVYKEIIRTRALDFNYEPDTDVMTIDEGH</sequence>
<evidence type="ECO:0000256" key="6">
    <source>
        <dbReference type="RuleBase" id="RU003690"/>
    </source>
</evidence>
<dbReference type="InterPro" id="IPR001360">
    <property type="entry name" value="Glyco_hydro_1"/>
</dbReference>
<evidence type="ECO:0000313" key="7">
    <source>
        <dbReference type="EMBL" id="GBP05949.1"/>
    </source>
</evidence>
<keyword evidence="8" id="KW-1185">Reference proteome</keyword>
<keyword evidence="3" id="KW-0378">Hydrolase</keyword>
<evidence type="ECO:0000256" key="1">
    <source>
        <dbReference type="ARBA" id="ARBA00010838"/>
    </source>
</evidence>
<dbReference type="EC" id="3.2.1.21" evidence="2"/>
<organism evidence="7 8">
    <name type="scientific">Eumeta variegata</name>
    <name type="common">Bagworm moth</name>
    <name type="synonym">Eumeta japonica</name>
    <dbReference type="NCBI Taxonomy" id="151549"/>
    <lineage>
        <taxon>Eukaryota</taxon>
        <taxon>Metazoa</taxon>
        <taxon>Ecdysozoa</taxon>
        <taxon>Arthropoda</taxon>
        <taxon>Hexapoda</taxon>
        <taxon>Insecta</taxon>
        <taxon>Pterygota</taxon>
        <taxon>Neoptera</taxon>
        <taxon>Endopterygota</taxon>
        <taxon>Lepidoptera</taxon>
        <taxon>Glossata</taxon>
        <taxon>Ditrysia</taxon>
        <taxon>Tineoidea</taxon>
        <taxon>Psychidae</taxon>
        <taxon>Oiketicinae</taxon>
        <taxon>Eumeta</taxon>
    </lineage>
</organism>
<accession>A0A4C1SUT8</accession>
<dbReference type="InterPro" id="IPR017853">
    <property type="entry name" value="GH"/>
</dbReference>
<dbReference type="PANTHER" id="PTHR10353:SF36">
    <property type="entry name" value="LP05116P"/>
    <property type="match status" value="1"/>
</dbReference>
<comment type="caution">
    <text evidence="7">The sequence shown here is derived from an EMBL/GenBank/DDBJ whole genome shotgun (WGS) entry which is preliminary data.</text>
</comment>
<evidence type="ECO:0000256" key="5">
    <source>
        <dbReference type="PROSITE-ProRule" id="PRU10055"/>
    </source>
</evidence>
<dbReference type="AlphaFoldDB" id="A0A4C1SUT8"/>
<proteinExistence type="inferred from homology"/>
<evidence type="ECO:0000313" key="8">
    <source>
        <dbReference type="Proteomes" id="UP000299102"/>
    </source>
</evidence>
<dbReference type="OrthoDB" id="65569at2759"/>
<dbReference type="PROSITE" id="PS00572">
    <property type="entry name" value="GLYCOSYL_HYDROL_F1_1"/>
    <property type="match status" value="1"/>
</dbReference>
<evidence type="ECO:0000256" key="3">
    <source>
        <dbReference type="ARBA" id="ARBA00022801"/>
    </source>
</evidence>
<dbReference type="EMBL" id="BGZK01000020">
    <property type="protein sequence ID" value="GBP05949.1"/>
    <property type="molecule type" value="Genomic_DNA"/>
</dbReference>
<dbReference type="PANTHER" id="PTHR10353">
    <property type="entry name" value="GLYCOSYL HYDROLASE"/>
    <property type="match status" value="1"/>
</dbReference>
<feature type="active site" description="Nucleophile" evidence="5">
    <location>
        <position position="36"/>
    </location>
</feature>
<dbReference type="Gene3D" id="3.20.20.80">
    <property type="entry name" value="Glycosidases"/>
    <property type="match status" value="1"/>
</dbReference>
<gene>
    <name evidence="7" type="primary">GBA3</name>
    <name evidence="7" type="ORF">EVAR_3225_1</name>
</gene>
<dbReference type="PRINTS" id="PR00131">
    <property type="entry name" value="GLHYDRLASE1"/>
</dbReference>
<dbReference type="GO" id="GO:0005975">
    <property type="term" value="P:carbohydrate metabolic process"/>
    <property type="evidence" value="ECO:0007669"/>
    <property type="project" value="InterPro"/>
</dbReference>
<comment type="similarity">
    <text evidence="1 6">Belongs to the glycosyl hydrolase 1 family.</text>
</comment>
<name>A0A4C1SUT8_EUMVA</name>
<dbReference type="SUPFAM" id="SSF51445">
    <property type="entry name" value="(Trans)glycosidases"/>
    <property type="match status" value="1"/>
</dbReference>
<dbReference type="InterPro" id="IPR018120">
    <property type="entry name" value="Glyco_hydro_1_AS"/>
</dbReference>
<dbReference type="STRING" id="151549.A0A4C1SUT8"/>
<evidence type="ECO:0000256" key="4">
    <source>
        <dbReference type="ARBA" id="ARBA00023295"/>
    </source>
</evidence>
<protein>
    <recommendedName>
        <fullName evidence="2">beta-glucosidase</fullName>
        <ecNumber evidence="2">3.2.1.21</ecNumber>
    </recommendedName>
</protein>
<dbReference type="GO" id="GO:0008422">
    <property type="term" value="F:beta-glucosidase activity"/>
    <property type="evidence" value="ECO:0007669"/>
    <property type="project" value="TreeGrafter"/>
</dbReference>